<evidence type="ECO:0000313" key="2">
    <source>
        <dbReference type="Proteomes" id="UP000317010"/>
    </source>
</evidence>
<evidence type="ECO:0000313" key="1">
    <source>
        <dbReference type="EMBL" id="TWJ01711.1"/>
    </source>
</evidence>
<comment type="caution">
    <text evidence="1">The sequence shown here is derived from an EMBL/GenBank/DDBJ whole genome shotgun (WGS) entry which is preliminary data.</text>
</comment>
<reference evidence="1 2" key="1">
    <citation type="submission" date="2019-07" db="EMBL/GenBank/DDBJ databases">
        <title>Genomic Encyclopedia of Archaeal and Bacterial Type Strains, Phase II (KMG-II): from individual species to whole genera.</title>
        <authorList>
            <person name="Goeker M."/>
        </authorList>
    </citation>
    <scope>NUCLEOTIDE SEQUENCE [LARGE SCALE GENOMIC DNA]</scope>
    <source>
        <strain evidence="1 2">ATCC BAA-1854</strain>
    </source>
</reference>
<keyword evidence="2" id="KW-1185">Reference proteome</keyword>
<dbReference type="EMBL" id="VLLI01000004">
    <property type="protein sequence ID" value="TWJ01711.1"/>
    <property type="molecule type" value="Genomic_DNA"/>
</dbReference>
<dbReference type="RefSeq" id="WP_144911857.1">
    <property type="nucleotide sequence ID" value="NZ_VLLI01000004.1"/>
</dbReference>
<sequence length="309" mass="35652">MNDKIKFVKSAFYISLLLFILDYGIGKTLNYLYFRQVGIDDRTTTYVADHCNQDLLIFGSSRACQHYISNDIAKKTNLSCFNAGLAGYNIFYSYGLLKCVLARYTPKVVILDLLPEEFDVNEVYHDRIAALLPYYQNHKEIRDVIKLKSRFENIKLLSKIYPFNNLVLETISKNLHRYSPNEITKRDQNGFEANDGVVDEKGDKFVNTDFDSSPLDSDAVNTYKSFINDCLSRHIKLYIFVSPILVDFKLKRPSTKLAAKIAAINKVPFFDYSDSVRFKNKKYFYNLGHLNVTGAKIYTSTVENILVKY</sequence>
<name>A0A562U922_9SPHI</name>
<dbReference type="AlphaFoldDB" id="A0A562U922"/>
<organism evidence="1 2">
    <name type="scientific">Mucilaginibacter frigoritolerans</name>
    <dbReference type="NCBI Taxonomy" id="652788"/>
    <lineage>
        <taxon>Bacteria</taxon>
        <taxon>Pseudomonadati</taxon>
        <taxon>Bacteroidota</taxon>
        <taxon>Sphingobacteriia</taxon>
        <taxon>Sphingobacteriales</taxon>
        <taxon>Sphingobacteriaceae</taxon>
        <taxon>Mucilaginibacter</taxon>
    </lineage>
</organism>
<dbReference type="Proteomes" id="UP000317010">
    <property type="component" value="Unassembled WGS sequence"/>
</dbReference>
<protein>
    <submittedName>
        <fullName evidence="1">Uncharacterized protein</fullName>
    </submittedName>
</protein>
<dbReference type="SUPFAM" id="SSF52266">
    <property type="entry name" value="SGNH hydrolase"/>
    <property type="match status" value="1"/>
</dbReference>
<gene>
    <name evidence="1" type="ORF">JN11_01865</name>
</gene>
<proteinExistence type="predicted"/>
<accession>A0A562U922</accession>
<dbReference type="OrthoDB" id="869432at2"/>